<evidence type="ECO:0008006" key="7">
    <source>
        <dbReference type="Google" id="ProtNLM"/>
    </source>
</evidence>
<proteinExistence type="inferred from homology"/>
<feature type="transmembrane region" description="Helical" evidence="4">
    <location>
        <begin position="531"/>
        <end position="551"/>
    </location>
</feature>
<dbReference type="InterPro" id="IPR000407">
    <property type="entry name" value="GDA1_CD39_NTPase"/>
</dbReference>
<dbReference type="GO" id="GO:0016020">
    <property type="term" value="C:membrane"/>
    <property type="evidence" value="ECO:0007669"/>
    <property type="project" value="TreeGrafter"/>
</dbReference>
<keyword evidence="4" id="KW-0812">Transmembrane</keyword>
<dbReference type="Gene3D" id="3.30.420.40">
    <property type="match status" value="1"/>
</dbReference>
<comment type="similarity">
    <text evidence="1">Belongs to the GDA1/CD39 NTPase family.</text>
</comment>
<dbReference type="AlphaFoldDB" id="A0A7J7LYU6"/>
<feature type="compositionally biased region" description="Polar residues" evidence="3">
    <location>
        <begin position="1"/>
        <end position="14"/>
    </location>
</feature>
<evidence type="ECO:0000256" key="2">
    <source>
        <dbReference type="ARBA" id="ARBA00022801"/>
    </source>
</evidence>
<keyword evidence="4" id="KW-1133">Transmembrane helix</keyword>
<keyword evidence="2" id="KW-0378">Hydrolase</keyword>
<dbReference type="GO" id="GO:0009134">
    <property type="term" value="P:nucleoside diphosphate catabolic process"/>
    <property type="evidence" value="ECO:0007669"/>
    <property type="project" value="TreeGrafter"/>
</dbReference>
<name>A0A7J7LYU6_9MAGN</name>
<dbReference type="Proteomes" id="UP000541444">
    <property type="component" value="Unassembled WGS sequence"/>
</dbReference>
<feature type="region of interest" description="Disordered" evidence="3">
    <location>
        <begin position="1"/>
        <end position="43"/>
    </location>
</feature>
<sequence length="577" mass="64015">MDSSKLQSRVSTNVPPHRTQLHPRMQSFSSISSSQNPKSNPISSSLQSREKWLVLLASLLIIPFVFYMFSMGRGIHQSSKFDDSKPKGFGIVIDSTNTGSTIHVFEFLNEGRIPFVGFDGKGSHSMKVRIALVEFEENTGNAGKSILSLLEFGKERVPKSEWRKTKVSLMATGAILGFELSIKKAILDSCRNVLRSSGFVFKDEWASLMTGQQQGVYAWVAANYALGTLGGDPQETTGIVELGGDSLKVSLDLAVVDDVVAARMQVIFALKEPPPVEFSRIVKLAGVTYKLYARSMLYFGQGIAIVTLCIKLLYGLCQDAAWKSLHELQRFKVSASSLSNSKRMLMNPCIPKGYPPITTNSSDEKLLSSSLNGNFSACKSEALRLLLKVNGEECSHPPCKIVSSFLPQLQGKSTSTRNFFYISKLFGMVPKASLSDMEIAGRHYCESDWDKLKDEHPGIDEMDLLRYCFSSSYILALLHDNLEIPMNDRRIGFANQAGSTPLDWTLGAFILQTTVVEPLELEPENIGHIDLITYFSLFSVLTLAVCAAFYVSKLRKPQLKTVYDLEKGHYIVTRLPM</sequence>
<evidence type="ECO:0000313" key="6">
    <source>
        <dbReference type="Proteomes" id="UP000541444"/>
    </source>
</evidence>
<keyword evidence="6" id="KW-1185">Reference proteome</keyword>
<evidence type="ECO:0000256" key="3">
    <source>
        <dbReference type="SAM" id="MobiDB-lite"/>
    </source>
</evidence>
<comment type="caution">
    <text evidence="5">The sequence shown here is derived from an EMBL/GenBank/DDBJ whole genome shotgun (WGS) entry which is preliminary data.</text>
</comment>
<evidence type="ECO:0000256" key="4">
    <source>
        <dbReference type="SAM" id="Phobius"/>
    </source>
</evidence>
<dbReference type="Pfam" id="PF01150">
    <property type="entry name" value="GDA1_CD39"/>
    <property type="match status" value="1"/>
</dbReference>
<protein>
    <recommendedName>
        <fullName evidence="7">Apyrase 6</fullName>
    </recommendedName>
</protein>
<feature type="transmembrane region" description="Helical" evidence="4">
    <location>
        <begin position="52"/>
        <end position="70"/>
    </location>
</feature>
<dbReference type="OrthoDB" id="6372431at2759"/>
<dbReference type="PANTHER" id="PTHR11782:SF96">
    <property type="entry name" value="APYRASE 6-RELATED"/>
    <property type="match status" value="1"/>
</dbReference>
<feature type="compositionally biased region" description="Low complexity" evidence="3">
    <location>
        <begin position="26"/>
        <end position="43"/>
    </location>
</feature>
<accession>A0A7J7LYU6</accession>
<dbReference type="PANTHER" id="PTHR11782">
    <property type="entry name" value="ADENOSINE/GUANOSINE DIPHOSPHATASE"/>
    <property type="match status" value="1"/>
</dbReference>
<evidence type="ECO:0000313" key="5">
    <source>
        <dbReference type="EMBL" id="KAF6147720.1"/>
    </source>
</evidence>
<gene>
    <name evidence="5" type="ORF">GIB67_006693</name>
</gene>
<dbReference type="Gene3D" id="3.30.420.150">
    <property type="entry name" value="Exopolyphosphatase. Domain 2"/>
    <property type="match status" value="1"/>
</dbReference>
<keyword evidence="4" id="KW-0472">Membrane</keyword>
<dbReference type="GO" id="GO:0017110">
    <property type="term" value="F:nucleoside diphosphate phosphatase activity"/>
    <property type="evidence" value="ECO:0007669"/>
    <property type="project" value="TreeGrafter"/>
</dbReference>
<organism evidence="5 6">
    <name type="scientific">Kingdonia uniflora</name>
    <dbReference type="NCBI Taxonomy" id="39325"/>
    <lineage>
        <taxon>Eukaryota</taxon>
        <taxon>Viridiplantae</taxon>
        <taxon>Streptophyta</taxon>
        <taxon>Embryophyta</taxon>
        <taxon>Tracheophyta</taxon>
        <taxon>Spermatophyta</taxon>
        <taxon>Magnoliopsida</taxon>
        <taxon>Ranunculales</taxon>
        <taxon>Circaeasteraceae</taxon>
        <taxon>Kingdonia</taxon>
    </lineage>
</organism>
<evidence type="ECO:0000256" key="1">
    <source>
        <dbReference type="ARBA" id="ARBA00009283"/>
    </source>
</evidence>
<reference evidence="5 6" key="1">
    <citation type="journal article" date="2020" name="IScience">
        <title>Genome Sequencing of the Endangered Kingdonia uniflora (Circaeasteraceae, Ranunculales) Reveals Potential Mechanisms of Evolutionary Specialization.</title>
        <authorList>
            <person name="Sun Y."/>
            <person name="Deng T."/>
            <person name="Zhang A."/>
            <person name="Moore M.J."/>
            <person name="Landis J.B."/>
            <person name="Lin N."/>
            <person name="Zhang H."/>
            <person name="Zhang X."/>
            <person name="Huang J."/>
            <person name="Zhang X."/>
            <person name="Sun H."/>
            <person name="Wang H."/>
        </authorList>
    </citation>
    <scope>NUCLEOTIDE SEQUENCE [LARGE SCALE GENOMIC DNA]</scope>
    <source>
        <strain evidence="5">TB1705</strain>
        <tissue evidence="5">Leaf</tissue>
    </source>
</reference>
<dbReference type="EMBL" id="JACGCM010001879">
    <property type="protein sequence ID" value="KAF6147720.1"/>
    <property type="molecule type" value="Genomic_DNA"/>
</dbReference>